<sequence length="277" mass="32179">MKIGTYEGFEPTFAQQLYQGMTVSLNDLTLRHVSRRVARLEPDWMNLLLLVNLKGQHSPYQSLVWEAKRGIYATKQSTNRLLNQLVDHSCYTRQEISLRGRYQQRHGVQPYVRGKMQLIPITVQQHSNYTWLSNMTAWTYGPEQDGGSTIIFETGLRLKTELAFQKVRHRIKTAQQITAAHYRVLQELQNEFSPTGEKITQFCRSDSEAVKQKTWLTRNNLLRALSAVIVPEADILEVVDVLTKQLYGQRVATWPGYPLPVNQIDQMWDQLKWQESD</sequence>
<dbReference type="Proteomes" id="UP000245080">
    <property type="component" value="Unassembled WGS sequence"/>
</dbReference>
<organism evidence="1 2">
    <name type="scientific">Levilactobacillus bambusae</name>
    <dbReference type="NCBI Taxonomy" id="2024736"/>
    <lineage>
        <taxon>Bacteria</taxon>
        <taxon>Bacillati</taxon>
        <taxon>Bacillota</taxon>
        <taxon>Bacilli</taxon>
        <taxon>Lactobacillales</taxon>
        <taxon>Lactobacillaceae</taxon>
        <taxon>Levilactobacillus</taxon>
    </lineage>
</organism>
<keyword evidence="2" id="KW-1185">Reference proteome</keyword>
<evidence type="ECO:0000313" key="1">
    <source>
        <dbReference type="EMBL" id="PWF99758.1"/>
    </source>
</evidence>
<proteinExistence type="predicted"/>
<evidence type="ECO:0000313" key="2">
    <source>
        <dbReference type="Proteomes" id="UP000245080"/>
    </source>
</evidence>
<gene>
    <name evidence="1" type="ORF">DCM90_06770</name>
</gene>
<protein>
    <submittedName>
        <fullName evidence="1">Uncharacterized protein</fullName>
    </submittedName>
</protein>
<comment type="caution">
    <text evidence="1">The sequence shown here is derived from an EMBL/GenBank/DDBJ whole genome shotgun (WGS) entry which is preliminary data.</text>
</comment>
<dbReference type="AlphaFoldDB" id="A0A2V1MXM7"/>
<accession>A0A2V1MXM7</accession>
<name>A0A2V1MXM7_9LACO</name>
<dbReference type="EMBL" id="QCXQ01000003">
    <property type="protein sequence ID" value="PWF99758.1"/>
    <property type="molecule type" value="Genomic_DNA"/>
</dbReference>
<reference evidence="1 2" key="1">
    <citation type="journal article" date="2018" name="Int. J. Syst. Evol. Microbiol.">
        <title>Lactobacillus bambusae sp. nov., isolated from a traditional fermented Ma-bamboo shoots of Taiwan.</title>
        <authorList>
            <person name="Wang L.-T."/>
        </authorList>
    </citation>
    <scope>NUCLEOTIDE SEQUENCE [LARGE SCALE GENOMIC DNA]</scope>
    <source>
        <strain evidence="1 2">BS-W1</strain>
    </source>
</reference>